<dbReference type="FunFam" id="3.30.420.340:FF:000002">
    <property type="entry name" value="UvrABC system protein C"/>
    <property type="match status" value="1"/>
</dbReference>
<evidence type="ECO:0000256" key="1">
    <source>
        <dbReference type="ARBA" id="ARBA00022490"/>
    </source>
</evidence>
<dbReference type="CDD" id="cd10434">
    <property type="entry name" value="GIY-YIG_UvrC_Cho"/>
    <property type="match status" value="1"/>
</dbReference>
<dbReference type="InterPro" id="IPR010994">
    <property type="entry name" value="RuvA_2-like"/>
</dbReference>
<comment type="similarity">
    <text evidence="7">Belongs to the UvrC family.</text>
</comment>
<dbReference type="GO" id="GO:0009380">
    <property type="term" value="C:excinuclease repair complex"/>
    <property type="evidence" value="ECO:0007669"/>
    <property type="project" value="InterPro"/>
</dbReference>
<dbReference type="GO" id="GO:0006289">
    <property type="term" value="P:nucleotide-excision repair"/>
    <property type="evidence" value="ECO:0007669"/>
    <property type="project" value="UniProtKB-UniRule"/>
</dbReference>
<dbReference type="InterPro" id="IPR047296">
    <property type="entry name" value="GIY-YIG_UvrC_Cho"/>
</dbReference>
<feature type="domain" description="GIY-YIG" evidence="9">
    <location>
        <begin position="15"/>
        <end position="92"/>
    </location>
</feature>
<evidence type="ECO:0000256" key="2">
    <source>
        <dbReference type="ARBA" id="ARBA00022763"/>
    </source>
</evidence>
<dbReference type="PROSITE" id="PS50151">
    <property type="entry name" value="UVR"/>
    <property type="match status" value="1"/>
</dbReference>
<dbReference type="GO" id="GO:0009381">
    <property type="term" value="F:excinuclease ABC activity"/>
    <property type="evidence" value="ECO:0007669"/>
    <property type="project" value="UniProtKB-UniRule"/>
</dbReference>
<dbReference type="Gene3D" id="3.30.420.340">
    <property type="entry name" value="UvrC, RNAse H endonuclease domain"/>
    <property type="match status" value="1"/>
</dbReference>
<dbReference type="InterPro" id="IPR004791">
    <property type="entry name" value="UvrC"/>
</dbReference>
<feature type="domain" description="UVR" evidence="8">
    <location>
        <begin position="197"/>
        <end position="232"/>
    </location>
</feature>
<comment type="caution">
    <text evidence="11">The sequence shown here is derived from an EMBL/GenBank/DDBJ whole genome shotgun (WGS) entry which is preliminary data.</text>
</comment>
<dbReference type="InterPro" id="IPR035901">
    <property type="entry name" value="GIY-YIG_endonuc_sf"/>
</dbReference>
<keyword evidence="2 7" id="KW-0227">DNA damage</keyword>
<accession>A0A2J9PMP4</accession>
<dbReference type="Pfam" id="PF22920">
    <property type="entry name" value="UvrC_RNaseH"/>
    <property type="match status" value="1"/>
</dbReference>
<dbReference type="Gene3D" id="1.10.150.20">
    <property type="entry name" value="5' to 3' exonuclease, C-terminal subdomain"/>
    <property type="match status" value="1"/>
</dbReference>
<dbReference type="Pfam" id="PF01541">
    <property type="entry name" value="GIY-YIG"/>
    <property type="match status" value="1"/>
</dbReference>
<keyword evidence="1 7" id="KW-0963">Cytoplasm</keyword>
<dbReference type="InterPro" id="IPR038476">
    <property type="entry name" value="UvrC_RNase_H_dom_sf"/>
</dbReference>
<comment type="subunit">
    <text evidence="7">Interacts with UvrB in an incision complex.</text>
</comment>
<evidence type="ECO:0000259" key="9">
    <source>
        <dbReference type="PROSITE" id="PS50164"/>
    </source>
</evidence>
<reference evidence="12" key="1">
    <citation type="submission" date="2017-12" db="EMBL/GenBank/DDBJ databases">
        <title>FDA dAtabase for Regulatory Grade micrObial Sequences (FDA-ARGOS): Supporting development and validation of Infectious Disease Dx tests.</title>
        <authorList>
            <person name="Hoffmann M."/>
            <person name="Allard M."/>
            <person name="Evans P."/>
            <person name="Brown E."/>
            <person name="Tallon L."/>
            <person name="Sadzewicz L."/>
            <person name="Sengamalay N."/>
            <person name="Ott S."/>
            <person name="Godinez A."/>
            <person name="Nagaraj S."/>
            <person name="Vavikolanu K."/>
            <person name="Aluvathingal J."/>
            <person name="Nadendla S."/>
            <person name="Sichtig H."/>
        </authorList>
    </citation>
    <scope>NUCLEOTIDE SEQUENCE [LARGE SCALE GENOMIC DNA]</scope>
    <source>
        <strain evidence="12">FDAARGOS_249</strain>
    </source>
</reference>
<gene>
    <name evidence="7" type="primary">uvrC</name>
    <name evidence="11" type="ORF">A6J77_003040</name>
</gene>
<evidence type="ECO:0000256" key="3">
    <source>
        <dbReference type="ARBA" id="ARBA00022769"/>
    </source>
</evidence>
<dbReference type="PROSITE" id="PS50164">
    <property type="entry name" value="GIY_YIG"/>
    <property type="match status" value="1"/>
</dbReference>
<comment type="function">
    <text evidence="7">The UvrABC repair system catalyzes the recognition and processing of DNA lesions. UvrC both incises the 5' and 3' sides of the lesion. The N-terminal half is responsible for the 3' incision and the C-terminal half is responsible for the 5' incision.</text>
</comment>
<comment type="subcellular location">
    <subcellularLocation>
        <location evidence="7">Cytoplasm</location>
    </subcellularLocation>
</comment>
<evidence type="ECO:0000256" key="5">
    <source>
        <dbReference type="ARBA" id="ARBA00023204"/>
    </source>
</evidence>
<dbReference type="GO" id="GO:0005737">
    <property type="term" value="C:cytoplasm"/>
    <property type="evidence" value="ECO:0007669"/>
    <property type="project" value="UniProtKB-SubCell"/>
</dbReference>
<proteinExistence type="inferred from homology"/>
<dbReference type="AlphaFoldDB" id="A0A2J9PMP4"/>
<dbReference type="PANTHER" id="PTHR30562:SF1">
    <property type="entry name" value="UVRABC SYSTEM PROTEIN C"/>
    <property type="match status" value="1"/>
</dbReference>
<evidence type="ECO:0000259" key="10">
    <source>
        <dbReference type="PROSITE" id="PS50165"/>
    </source>
</evidence>
<keyword evidence="5 7" id="KW-0234">DNA repair</keyword>
<keyword evidence="6 7" id="KW-0742">SOS response</keyword>
<dbReference type="SUPFAM" id="SSF82771">
    <property type="entry name" value="GIY-YIG endonuclease"/>
    <property type="match status" value="1"/>
</dbReference>
<dbReference type="InterPro" id="IPR050066">
    <property type="entry name" value="UvrABC_protein_C"/>
</dbReference>
<dbReference type="NCBIfam" id="TIGR00194">
    <property type="entry name" value="uvrC"/>
    <property type="match status" value="1"/>
</dbReference>
<dbReference type="SUPFAM" id="SSF47781">
    <property type="entry name" value="RuvA domain 2-like"/>
    <property type="match status" value="1"/>
</dbReference>
<evidence type="ECO:0000256" key="4">
    <source>
        <dbReference type="ARBA" id="ARBA00022881"/>
    </source>
</evidence>
<dbReference type="PROSITE" id="PS50165">
    <property type="entry name" value="UVRC"/>
    <property type="match status" value="1"/>
</dbReference>
<dbReference type="GO" id="GO:0009432">
    <property type="term" value="P:SOS response"/>
    <property type="evidence" value="ECO:0007669"/>
    <property type="project" value="UniProtKB-UniRule"/>
</dbReference>
<dbReference type="PANTHER" id="PTHR30562">
    <property type="entry name" value="UVRC/OXIDOREDUCTASE"/>
    <property type="match status" value="1"/>
</dbReference>
<keyword evidence="3 7" id="KW-0228">DNA excision</keyword>
<organism evidence="11 12">
    <name type="scientific">Aerococcus viridans</name>
    <dbReference type="NCBI Taxonomy" id="1377"/>
    <lineage>
        <taxon>Bacteria</taxon>
        <taxon>Bacillati</taxon>
        <taxon>Bacillota</taxon>
        <taxon>Bacilli</taxon>
        <taxon>Lactobacillales</taxon>
        <taxon>Aerococcaceae</taxon>
        <taxon>Aerococcus</taxon>
    </lineage>
</organism>
<dbReference type="InterPro" id="IPR001943">
    <property type="entry name" value="UVR_dom"/>
</dbReference>
<evidence type="ECO:0000256" key="7">
    <source>
        <dbReference type="HAMAP-Rule" id="MF_00203"/>
    </source>
</evidence>
<dbReference type="Gene3D" id="3.40.1440.10">
    <property type="entry name" value="GIY-YIG endonuclease"/>
    <property type="match status" value="1"/>
</dbReference>
<evidence type="ECO:0000259" key="8">
    <source>
        <dbReference type="PROSITE" id="PS50151"/>
    </source>
</evidence>
<evidence type="ECO:0000256" key="6">
    <source>
        <dbReference type="ARBA" id="ARBA00023236"/>
    </source>
</evidence>
<dbReference type="HAMAP" id="MF_00203">
    <property type="entry name" value="UvrC"/>
    <property type="match status" value="1"/>
</dbReference>
<dbReference type="Pfam" id="PF08459">
    <property type="entry name" value="UvrC_RNaseH_dom"/>
    <property type="match status" value="1"/>
</dbReference>
<dbReference type="Proteomes" id="UP000192813">
    <property type="component" value="Unassembled WGS sequence"/>
</dbReference>
<dbReference type="GO" id="GO:0003677">
    <property type="term" value="F:DNA binding"/>
    <property type="evidence" value="ECO:0007669"/>
    <property type="project" value="UniProtKB-UniRule"/>
</dbReference>
<sequence length="631" mass="71957">MASELIENLLTLVPALPGCYIMKNADDQIIYIGKAKNLKNRVRSYFKSTHTGKTAQLVSEIDHFDYIVTQTDKESLLLEINLIKKHQPHYNIRLKHGTMYPYIKITNERDPQMIITSVVEDDGGEYFGPYPNIYAASSTLDLLQKTYPLRKCGKNEKRACFYYHLGQCIGPCDHEVPVEEYKAQKARIRRFLNGDVKNIKDDLKGKMAAASEDLQFERAAEYRDQINYIEQTVEPQNIMSKQYNDRDVFAFYFDKGWISIQVFLLRQFSIIKRDSALFPVYSDPEEELTSYIVQFYQEANHTKPKEILVPGNLDNDLIADTVEVKVSTPKRGDKHKMLQMAERNAKIAHLDKFRLLAMKEQKTTGAIDQLSEALNLPYLKVIESFDHSNIQGTNPVSAMVAYEDGRPNKSMYRKYKIKTVDGSNEFATTQEVIRRRYGRLLKENGNFPDLILMDGGAIEVNAAKEVLEDELGLDIPVAGMVKDDKHRTANLIFGDPLTIIPLDPRSQAFHLLQRIQDEVHRFAITFHRKTRSKQSFTSKLDGIDGVGPKTRTKVLRHFKTMKAVREATIADIQALSIPEKVAVEIHKAAWDGQKDSPYANEDLVDGIKTVAADETKAVDEILLDINPDLSE</sequence>
<dbReference type="InterPro" id="IPR000305">
    <property type="entry name" value="GIY-YIG_endonuc"/>
</dbReference>
<evidence type="ECO:0000313" key="11">
    <source>
        <dbReference type="EMBL" id="PNL91260.1"/>
    </source>
</evidence>
<dbReference type="FunFam" id="3.40.1440.10:FF:000001">
    <property type="entry name" value="UvrABC system protein C"/>
    <property type="match status" value="1"/>
</dbReference>
<dbReference type="Gene3D" id="4.10.860.10">
    <property type="entry name" value="UVR domain"/>
    <property type="match status" value="1"/>
</dbReference>
<dbReference type="SMART" id="SM00465">
    <property type="entry name" value="GIYc"/>
    <property type="match status" value="1"/>
</dbReference>
<evidence type="ECO:0000313" key="12">
    <source>
        <dbReference type="Proteomes" id="UP000192813"/>
    </source>
</evidence>
<dbReference type="InterPro" id="IPR036876">
    <property type="entry name" value="UVR_dom_sf"/>
</dbReference>
<protein>
    <recommendedName>
        <fullName evidence="7">UvrABC system protein C</fullName>
        <shortName evidence="7">Protein UvrC</shortName>
    </recommendedName>
    <alternativeName>
        <fullName evidence="7">Excinuclease ABC subunit C</fullName>
    </alternativeName>
</protein>
<dbReference type="Pfam" id="PF02151">
    <property type="entry name" value="UVR"/>
    <property type="match status" value="1"/>
</dbReference>
<dbReference type="InterPro" id="IPR001162">
    <property type="entry name" value="UvrC_RNase_H_dom"/>
</dbReference>
<dbReference type="EMBL" id="NBTM02000001">
    <property type="protein sequence ID" value="PNL91260.1"/>
    <property type="molecule type" value="Genomic_DNA"/>
</dbReference>
<name>A0A2J9PMP4_9LACT</name>
<dbReference type="SUPFAM" id="SSF46600">
    <property type="entry name" value="C-terminal UvrC-binding domain of UvrB"/>
    <property type="match status" value="1"/>
</dbReference>
<keyword evidence="4 7" id="KW-0267">Excision nuclease</keyword>
<dbReference type="RefSeq" id="WP_083068113.1">
    <property type="nucleotide sequence ID" value="NZ_JALXKY010000023.1"/>
</dbReference>
<feature type="domain" description="UvrC family homology region profile" evidence="10">
    <location>
        <begin position="248"/>
        <end position="467"/>
    </location>
</feature>